<keyword evidence="5 6" id="KW-0472">Membrane</keyword>
<dbReference type="Pfam" id="PF00939">
    <property type="entry name" value="Na_sulph_symp"/>
    <property type="match status" value="1"/>
</dbReference>
<feature type="transmembrane region" description="Helical" evidence="6">
    <location>
        <begin position="248"/>
        <end position="268"/>
    </location>
</feature>
<evidence type="ECO:0000256" key="1">
    <source>
        <dbReference type="ARBA" id="ARBA00004141"/>
    </source>
</evidence>
<feature type="transmembrane region" description="Helical" evidence="6">
    <location>
        <begin position="391"/>
        <end position="409"/>
    </location>
</feature>
<gene>
    <name evidence="7" type="ORF">PFR_JS23_2004</name>
</gene>
<feature type="transmembrane region" description="Helical" evidence="6">
    <location>
        <begin position="473"/>
        <end position="496"/>
    </location>
</feature>
<feature type="transmembrane region" description="Helical" evidence="6">
    <location>
        <begin position="421"/>
        <end position="446"/>
    </location>
</feature>
<evidence type="ECO:0000256" key="5">
    <source>
        <dbReference type="ARBA" id="ARBA00023136"/>
    </source>
</evidence>
<keyword evidence="3 6" id="KW-0812">Transmembrane</keyword>
<dbReference type="InterPro" id="IPR030676">
    <property type="entry name" value="CitT-rel"/>
</dbReference>
<dbReference type="PANTHER" id="PTHR42826">
    <property type="entry name" value="DICARBOXYLATE TRANSPORTER 2.1, CHLOROPLASTIC"/>
    <property type="match status" value="1"/>
</dbReference>
<dbReference type="PIRSF" id="PIRSF002457">
    <property type="entry name" value="DASS"/>
    <property type="match status" value="1"/>
</dbReference>
<name>A0A0A8QVS6_9ACTN</name>
<feature type="transmembrane region" description="Helical" evidence="6">
    <location>
        <begin position="37"/>
        <end position="54"/>
    </location>
</feature>
<proteinExistence type="inferred from homology"/>
<evidence type="ECO:0000256" key="2">
    <source>
        <dbReference type="ARBA" id="ARBA00007349"/>
    </source>
</evidence>
<protein>
    <submittedName>
        <fullName evidence="7">CitT protein</fullName>
    </submittedName>
</protein>
<sequence>MTTHDNNSTASTIQEKPTKAPPLAPVRVKIFFDWKRALIPVIIGLGMFLIPTPGGLEPRAWHMLALFVATIVAIIAKVMPMGAVCLVALTISGLFGLTPVVPGKGDVGMLSGFANSTIWLIGIAMLLSRAVIKTGLGRRVALFFISVFGKKMIGVAYGFALADLVLGPGIPSASARGGGIMYPIMQSVATAYGSEPGPSARKAGSFLAIAISQIDTIVCAMFLTAMAGNPIMASLAGDLGVHMSWTSWFVGAIVPGLVALIALPYFLYKIYPPEIKDSPEIAAFARGELKDMGPMSRAEKVLTADFVLLLLLWIVGDMAFGINATVSAFIGLAILMVTSIMTWEDIIKEKAAWNTIFWFAVLVMMAGALNTYGVVGWIAKGIARGVGGIGWHMGLVVLILVFFYTRYFFASAVAHISAMYAAFLATALALGAPPMLAAMSLAYTALLSMGLTQYSGGPGPALFGSGYNSTGRWWGVSFLCSIPSLLIWFVVGGAWFKVIGWW</sequence>
<dbReference type="GO" id="GO:0022857">
    <property type="term" value="F:transmembrane transporter activity"/>
    <property type="evidence" value="ECO:0007669"/>
    <property type="project" value="InterPro"/>
</dbReference>
<keyword evidence="4 6" id="KW-1133">Transmembrane helix</keyword>
<dbReference type="GO" id="GO:0016020">
    <property type="term" value="C:membrane"/>
    <property type="evidence" value="ECO:0007669"/>
    <property type="project" value="UniProtKB-SubCell"/>
</dbReference>
<feature type="transmembrane region" description="Helical" evidence="6">
    <location>
        <begin position="355"/>
        <end position="379"/>
    </location>
</feature>
<organism evidence="7 8">
    <name type="scientific">Propionibacterium freudenreichii</name>
    <dbReference type="NCBI Taxonomy" id="1744"/>
    <lineage>
        <taxon>Bacteria</taxon>
        <taxon>Bacillati</taxon>
        <taxon>Actinomycetota</taxon>
        <taxon>Actinomycetes</taxon>
        <taxon>Propionibacteriales</taxon>
        <taxon>Propionibacteriaceae</taxon>
        <taxon>Propionibacterium</taxon>
    </lineage>
</organism>
<dbReference type="RefSeq" id="WP_013161979.1">
    <property type="nucleotide sequence ID" value="NZ_CCYY01000046.1"/>
</dbReference>
<dbReference type="OrthoDB" id="3170849at2"/>
<dbReference type="OMA" id="VPLATWW"/>
<dbReference type="Proteomes" id="UP000250080">
    <property type="component" value="Chromosome I"/>
</dbReference>
<dbReference type="InterPro" id="IPR001898">
    <property type="entry name" value="SLC13A/DASS"/>
</dbReference>
<dbReference type="NCBIfam" id="TIGR00785">
    <property type="entry name" value="dass"/>
    <property type="match status" value="1"/>
</dbReference>
<accession>A0A0A8QVS6</accession>
<feature type="transmembrane region" description="Helical" evidence="6">
    <location>
        <begin position="83"/>
        <end position="101"/>
    </location>
</feature>
<dbReference type="EMBL" id="LT618793">
    <property type="protein sequence ID" value="SCQ81679.1"/>
    <property type="molecule type" value="Genomic_DNA"/>
</dbReference>
<feature type="transmembrane region" description="Helical" evidence="6">
    <location>
        <begin position="206"/>
        <end position="228"/>
    </location>
</feature>
<evidence type="ECO:0000256" key="3">
    <source>
        <dbReference type="ARBA" id="ARBA00022692"/>
    </source>
</evidence>
<comment type="subcellular location">
    <subcellularLocation>
        <location evidence="1">Membrane</location>
        <topology evidence="1">Multi-pass membrane protein</topology>
    </subcellularLocation>
</comment>
<reference evidence="7 8" key="1">
    <citation type="submission" date="2016-09" db="EMBL/GenBank/DDBJ databases">
        <authorList>
            <person name="Laine KS P."/>
        </authorList>
    </citation>
    <scope>NUCLEOTIDE SEQUENCE [LARGE SCALE GENOMIC DNA]</scope>
    <source>
        <strain evidence="7">PFRJS-23</strain>
    </source>
</reference>
<evidence type="ECO:0000313" key="8">
    <source>
        <dbReference type="Proteomes" id="UP000250080"/>
    </source>
</evidence>
<evidence type="ECO:0000313" key="7">
    <source>
        <dbReference type="EMBL" id="SCQ81679.1"/>
    </source>
</evidence>
<feature type="transmembrane region" description="Helical" evidence="6">
    <location>
        <begin position="60"/>
        <end position="76"/>
    </location>
</feature>
<evidence type="ECO:0000256" key="6">
    <source>
        <dbReference type="SAM" id="Phobius"/>
    </source>
</evidence>
<feature type="transmembrane region" description="Helical" evidence="6">
    <location>
        <begin position="107"/>
        <end position="128"/>
    </location>
</feature>
<comment type="similarity">
    <text evidence="2">Belongs to the SLC13A/DASS transporter (TC 2.A.47) family. DIT1 subfamily.</text>
</comment>
<evidence type="ECO:0000256" key="4">
    <source>
        <dbReference type="ARBA" id="ARBA00022989"/>
    </source>
</evidence>
<dbReference type="AlphaFoldDB" id="A0A0A8QVS6"/>